<proteinExistence type="predicted"/>
<feature type="non-terminal residue" evidence="1">
    <location>
        <position position="64"/>
    </location>
</feature>
<comment type="caution">
    <text evidence="1">The sequence shown here is derived from an EMBL/GenBank/DDBJ whole genome shotgun (WGS) entry which is preliminary data.</text>
</comment>
<organism evidence="1 2">
    <name type="scientific">Allacma fusca</name>
    <dbReference type="NCBI Taxonomy" id="39272"/>
    <lineage>
        <taxon>Eukaryota</taxon>
        <taxon>Metazoa</taxon>
        <taxon>Ecdysozoa</taxon>
        <taxon>Arthropoda</taxon>
        <taxon>Hexapoda</taxon>
        <taxon>Collembola</taxon>
        <taxon>Symphypleona</taxon>
        <taxon>Sminthuridae</taxon>
        <taxon>Allacma</taxon>
    </lineage>
</organism>
<evidence type="ECO:0000313" key="2">
    <source>
        <dbReference type="Proteomes" id="UP000708208"/>
    </source>
</evidence>
<feature type="non-terminal residue" evidence="1">
    <location>
        <position position="1"/>
    </location>
</feature>
<sequence>NYKREANPTLKARLLNALGCAKEGSMVELLLLDAFTPESGIAESDRPYLLRRLASHPSSRSATL</sequence>
<keyword evidence="2" id="KW-1185">Reference proteome</keyword>
<reference evidence="1" key="1">
    <citation type="submission" date="2021-06" db="EMBL/GenBank/DDBJ databases">
        <authorList>
            <person name="Hodson N. C."/>
            <person name="Mongue J. A."/>
            <person name="Jaron S. K."/>
        </authorList>
    </citation>
    <scope>NUCLEOTIDE SEQUENCE</scope>
</reference>
<dbReference type="AlphaFoldDB" id="A0A8J2LI77"/>
<protein>
    <submittedName>
        <fullName evidence="1">Uncharacterized protein</fullName>
    </submittedName>
</protein>
<dbReference type="Proteomes" id="UP000708208">
    <property type="component" value="Unassembled WGS sequence"/>
</dbReference>
<accession>A0A8J2LI77</accession>
<evidence type="ECO:0000313" key="1">
    <source>
        <dbReference type="EMBL" id="CAG7833059.1"/>
    </source>
</evidence>
<name>A0A8J2LI77_9HEXA</name>
<dbReference type="EMBL" id="CAJVCH010568313">
    <property type="protein sequence ID" value="CAG7833059.1"/>
    <property type="molecule type" value="Genomic_DNA"/>
</dbReference>
<gene>
    <name evidence="1" type="ORF">AFUS01_LOCUS42708</name>
</gene>